<sequence>MEIHYKIIGPLLMLLACIHLVFPGYFKWKEELSSLSLVNKQMMVIHTFFIALMLFLMGLLCFTSSFDLVHTRLGKTIALGLGIFWAIRLYIQFFGYSSKLWKGKKFETAMHILFSILWVYLSTVFFITALL</sequence>
<keyword evidence="3" id="KW-1185">Reference proteome</keyword>
<organism evidence="2 3">
    <name type="scientific">Terrimonas rubra</name>
    <dbReference type="NCBI Taxonomy" id="1035890"/>
    <lineage>
        <taxon>Bacteria</taxon>
        <taxon>Pseudomonadati</taxon>
        <taxon>Bacteroidota</taxon>
        <taxon>Chitinophagia</taxon>
        <taxon>Chitinophagales</taxon>
        <taxon>Chitinophagaceae</taxon>
        <taxon>Terrimonas</taxon>
    </lineage>
</organism>
<feature type="transmembrane region" description="Helical" evidence="1">
    <location>
        <begin position="76"/>
        <end position="96"/>
    </location>
</feature>
<reference evidence="3" key="1">
    <citation type="journal article" date="2019" name="Int. J. Syst. Evol. Microbiol.">
        <title>The Global Catalogue of Microorganisms (GCM) 10K type strain sequencing project: providing services to taxonomists for standard genome sequencing and annotation.</title>
        <authorList>
            <consortium name="The Broad Institute Genomics Platform"/>
            <consortium name="The Broad Institute Genome Sequencing Center for Infectious Disease"/>
            <person name="Wu L."/>
            <person name="Ma J."/>
        </authorList>
    </citation>
    <scope>NUCLEOTIDE SEQUENCE [LARGE SCALE GENOMIC DNA]</scope>
    <source>
        <strain evidence="3">KCTC 23299</strain>
    </source>
</reference>
<feature type="transmembrane region" description="Helical" evidence="1">
    <location>
        <begin position="108"/>
        <end position="130"/>
    </location>
</feature>
<evidence type="ECO:0000313" key="3">
    <source>
        <dbReference type="Proteomes" id="UP001597511"/>
    </source>
</evidence>
<evidence type="ECO:0000313" key="2">
    <source>
        <dbReference type="EMBL" id="MFD2918571.1"/>
    </source>
</evidence>
<comment type="caution">
    <text evidence="2">The sequence shown here is derived from an EMBL/GenBank/DDBJ whole genome shotgun (WGS) entry which is preliminary data.</text>
</comment>
<proteinExistence type="predicted"/>
<protein>
    <submittedName>
        <fullName evidence="2">Uncharacterized protein</fullName>
    </submittedName>
</protein>
<feature type="transmembrane region" description="Helical" evidence="1">
    <location>
        <begin position="46"/>
        <end position="69"/>
    </location>
</feature>
<dbReference type="EMBL" id="JBHUOZ010000001">
    <property type="protein sequence ID" value="MFD2918571.1"/>
    <property type="molecule type" value="Genomic_DNA"/>
</dbReference>
<dbReference type="PROSITE" id="PS51257">
    <property type="entry name" value="PROKAR_LIPOPROTEIN"/>
    <property type="match status" value="1"/>
</dbReference>
<feature type="transmembrane region" description="Helical" evidence="1">
    <location>
        <begin position="7"/>
        <end position="26"/>
    </location>
</feature>
<evidence type="ECO:0000256" key="1">
    <source>
        <dbReference type="SAM" id="Phobius"/>
    </source>
</evidence>
<gene>
    <name evidence="2" type="ORF">ACFS6H_02545</name>
</gene>
<keyword evidence="1" id="KW-1133">Transmembrane helix</keyword>
<keyword evidence="1" id="KW-0812">Transmembrane</keyword>
<dbReference type="RefSeq" id="WP_386094903.1">
    <property type="nucleotide sequence ID" value="NZ_JBHUOZ010000001.1"/>
</dbReference>
<name>A0ABW6A1Y2_9BACT</name>
<keyword evidence="1" id="KW-0472">Membrane</keyword>
<accession>A0ABW6A1Y2</accession>
<dbReference type="Proteomes" id="UP001597511">
    <property type="component" value="Unassembled WGS sequence"/>
</dbReference>